<dbReference type="PANTHER" id="PTHR12395">
    <property type="entry name" value="DOM-3 RELATED"/>
    <property type="match status" value="1"/>
</dbReference>
<keyword evidence="10" id="KW-1185">Reference proteome</keyword>
<evidence type="ECO:0000256" key="1">
    <source>
        <dbReference type="ARBA" id="ARBA00001968"/>
    </source>
</evidence>
<evidence type="ECO:0000259" key="8">
    <source>
        <dbReference type="Pfam" id="PF08652"/>
    </source>
</evidence>
<dbReference type="GO" id="GO:0000956">
    <property type="term" value="P:nuclear-transcribed mRNA catabolic process"/>
    <property type="evidence" value="ECO:0007669"/>
    <property type="project" value="TreeGrafter"/>
</dbReference>
<evidence type="ECO:0000256" key="6">
    <source>
        <dbReference type="RuleBase" id="RU367113"/>
    </source>
</evidence>
<keyword evidence="6" id="KW-0378">Hydrolase</keyword>
<protein>
    <recommendedName>
        <fullName evidence="6">Decapping nuclease</fullName>
        <ecNumber evidence="6">3.6.1.-</ecNumber>
    </recommendedName>
</protein>
<organism evidence="9 10">
    <name type="scientific">Ganoderma sinense ZZ0214-1</name>
    <dbReference type="NCBI Taxonomy" id="1077348"/>
    <lineage>
        <taxon>Eukaryota</taxon>
        <taxon>Fungi</taxon>
        <taxon>Dikarya</taxon>
        <taxon>Basidiomycota</taxon>
        <taxon>Agaricomycotina</taxon>
        <taxon>Agaricomycetes</taxon>
        <taxon>Polyporales</taxon>
        <taxon>Polyporaceae</taxon>
        <taxon>Ganoderma</taxon>
    </lineage>
</organism>
<feature type="domain" description="RAI1-like" evidence="8">
    <location>
        <begin position="10"/>
        <end position="219"/>
    </location>
</feature>
<evidence type="ECO:0000256" key="2">
    <source>
        <dbReference type="ARBA" id="ARBA00006562"/>
    </source>
</evidence>
<dbReference type="OrthoDB" id="5853397at2759"/>
<dbReference type="GO" id="GO:0110155">
    <property type="term" value="P:NAD-cap decapping"/>
    <property type="evidence" value="ECO:0007669"/>
    <property type="project" value="TreeGrafter"/>
</dbReference>
<dbReference type="Pfam" id="PF08652">
    <property type="entry name" value="RAI1"/>
    <property type="match status" value="1"/>
</dbReference>
<keyword evidence="6" id="KW-0479">Metal-binding</keyword>
<dbReference type="EMBL" id="AYKW01000001">
    <property type="protein sequence ID" value="PIL36601.1"/>
    <property type="molecule type" value="Genomic_DNA"/>
</dbReference>
<accession>A0A2G8SS39</accession>
<keyword evidence="6" id="KW-0694">RNA-binding</keyword>
<dbReference type="PANTHER" id="PTHR12395:SF9">
    <property type="entry name" value="DECAPPING AND EXORIBONUCLEASE PROTEIN"/>
    <property type="match status" value="1"/>
</dbReference>
<dbReference type="GO" id="GO:0004518">
    <property type="term" value="F:nuclease activity"/>
    <property type="evidence" value="ECO:0007669"/>
    <property type="project" value="UniProtKB-KW"/>
</dbReference>
<dbReference type="InterPro" id="IPR039039">
    <property type="entry name" value="RAI1-like_fam"/>
</dbReference>
<comment type="function">
    <text evidence="6">Decapping enzyme for NAD-capped RNAs: specifically hydrolyzes the nicotinamide adenine dinucleotide (NAD) cap from a subset of RNAs by removing the entire NAD moiety from the 5'-end of an NAD-capped RNA.</text>
</comment>
<dbReference type="AlphaFoldDB" id="A0A2G8SS39"/>
<keyword evidence="6" id="KW-0540">Nuclease</keyword>
<gene>
    <name evidence="9" type="ORF">GSI_00290</name>
</gene>
<dbReference type="GO" id="GO:0034353">
    <property type="term" value="F:mRNA 5'-diphosphatase activity"/>
    <property type="evidence" value="ECO:0007669"/>
    <property type="project" value="TreeGrafter"/>
</dbReference>
<comment type="similarity">
    <text evidence="2 6">Belongs to the DXO/Dom3Z family.</text>
</comment>
<comment type="subcellular location">
    <subcellularLocation>
        <location evidence="6">Nucleus</location>
    </subcellularLocation>
</comment>
<evidence type="ECO:0000256" key="7">
    <source>
        <dbReference type="SAM" id="MobiDB-lite"/>
    </source>
</evidence>
<comment type="catalytic activity">
    <reaction evidence="3">
        <text>a 5'-end (N(7)-methyl 5'-triphosphoguanosine)-ribonucleoside-ribonucleotide in mRNA + H2O = a (N(7)-methyl 5'-triphosphoguanosine)-nucleoside + a 5'-end phospho-ribonucleoside in mRNA + H(+)</text>
        <dbReference type="Rhea" id="RHEA:66928"/>
        <dbReference type="Rhea" id="RHEA-COMP:15692"/>
        <dbReference type="Rhea" id="RHEA-COMP:17313"/>
        <dbReference type="ChEBI" id="CHEBI:15377"/>
        <dbReference type="ChEBI" id="CHEBI:15378"/>
        <dbReference type="ChEBI" id="CHEBI:138282"/>
        <dbReference type="ChEBI" id="CHEBI:172876"/>
        <dbReference type="ChEBI" id="CHEBI:172877"/>
    </reaction>
    <physiologicalReaction direction="left-to-right" evidence="3">
        <dbReference type="Rhea" id="RHEA:66929"/>
    </physiologicalReaction>
</comment>
<comment type="catalytic activity">
    <reaction evidence="4">
        <text>a 5'-end triphospho-ribonucleoside in mRNA + H2O = a 5'-end phospho-ribonucleoside in mRNA + diphosphate + H(+)</text>
        <dbReference type="Rhea" id="RHEA:78683"/>
        <dbReference type="Rhea" id="RHEA-COMP:15692"/>
        <dbReference type="Rhea" id="RHEA-COMP:17164"/>
        <dbReference type="ChEBI" id="CHEBI:15377"/>
        <dbReference type="ChEBI" id="CHEBI:15378"/>
        <dbReference type="ChEBI" id="CHEBI:33019"/>
        <dbReference type="ChEBI" id="CHEBI:138282"/>
        <dbReference type="ChEBI" id="CHEBI:167618"/>
    </reaction>
    <physiologicalReaction direction="left-to-right" evidence="4">
        <dbReference type="Rhea" id="RHEA:78684"/>
    </physiologicalReaction>
</comment>
<proteinExistence type="inferred from homology"/>
<feature type="region of interest" description="Disordered" evidence="7">
    <location>
        <begin position="225"/>
        <end position="264"/>
    </location>
</feature>
<name>A0A2G8SS39_9APHY</name>
<dbReference type="GO" id="GO:0046872">
    <property type="term" value="F:metal ion binding"/>
    <property type="evidence" value="ECO:0007669"/>
    <property type="project" value="UniProtKB-KW"/>
</dbReference>
<sequence length="264" mass="29793">MLVDGTLYLEEHITDAKLAEKYLSSFMACWGGDVDTNVQWCSVIKTKLGDSRLVIGGEVDCVRERFDGKTDTFVELKTSMAIRGQEDEARFEKKLLKFYMQSFLLGVPEIIVGFRTPAGRITTTQSFKTIQIPRLVRGKPHAWDPQICLQWAQQFIGLLKNQLFEQPSPDDEHSDAYVPRVWRITFTPKDGIKMHALDDDGVKDVQGGEDRVGFLPSWYYKEIVDTPNRQTRPSPSESASSRSPKDGPGTTNVSQPATHHGWAL</sequence>
<dbReference type="EC" id="3.6.1.-" evidence="6"/>
<dbReference type="InterPro" id="IPR013961">
    <property type="entry name" value="RAI1"/>
</dbReference>
<evidence type="ECO:0000256" key="3">
    <source>
        <dbReference type="ARBA" id="ARBA00044676"/>
    </source>
</evidence>
<keyword evidence="6" id="KW-0539">Nucleus</keyword>
<evidence type="ECO:0000256" key="4">
    <source>
        <dbReference type="ARBA" id="ARBA00044692"/>
    </source>
</evidence>
<evidence type="ECO:0000313" key="9">
    <source>
        <dbReference type="EMBL" id="PIL36601.1"/>
    </source>
</evidence>
<dbReference type="GO" id="GO:0003723">
    <property type="term" value="F:RNA binding"/>
    <property type="evidence" value="ECO:0007669"/>
    <property type="project" value="UniProtKB-KW"/>
</dbReference>
<comment type="caution">
    <text evidence="9">The sequence shown here is derived from an EMBL/GenBank/DDBJ whole genome shotgun (WGS) entry which is preliminary data.</text>
</comment>
<dbReference type="GO" id="GO:0005634">
    <property type="term" value="C:nucleus"/>
    <property type="evidence" value="ECO:0007669"/>
    <property type="project" value="UniProtKB-SubCell"/>
</dbReference>
<reference evidence="9 10" key="1">
    <citation type="journal article" date="2015" name="Sci. Rep.">
        <title>Chromosome-level genome map provides insights into diverse defense mechanisms in the medicinal fungus Ganoderma sinense.</title>
        <authorList>
            <person name="Zhu Y."/>
            <person name="Xu J."/>
            <person name="Sun C."/>
            <person name="Zhou S."/>
            <person name="Xu H."/>
            <person name="Nelson D.R."/>
            <person name="Qian J."/>
            <person name="Song J."/>
            <person name="Luo H."/>
            <person name="Xiang L."/>
            <person name="Li Y."/>
            <person name="Xu Z."/>
            <person name="Ji A."/>
            <person name="Wang L."/>
            <person name="Lu S."/>
            <person name="Hayward A."/>
            <person name="Sun W."/>
            <person name="Li X."/>
            <person name="Schwartz D.C."/>
            <person name="Wang Y."/>
            <person name="Chen S."/>
        </authorList>
    </citation>
    <scope>NUCLEOTIDE SEQUENCE [LARGE SCALE GENOMIC DNA]</scope>
    <source>
        <strain evidence="9 10">ZZ0214-1</strain>
    </source>
</reference>
<evidence type="ECO:0000256" key="5">
    <source>
        <dbReference type="ARBA" id="ARBA00048124"/>
    </source>
</evidence>
<comment type="catalytic activity">
    <reaction evidence="5">
        <text>a 5'-end NAD(+)-phospho-ribonucleoside in mRNA + H2O = a 5'-end phospho-ribonucleoside in mRNA + NAD(+) + H(+)</text>
        <dbReference type="Rhea" id="RHEA:60880"/>
        <dbReference type="Rhea" id="RHEA-COMP:15692"/>
        <dbReference type="Rhea" id="RHEA-COMP:15698"/>
        <dbReference type="ChEBI" id="CHEBI:15377"/>
        <dbReference type="ChEBI" id="CHEBI:15378"/>
        <dbReference type="ChEBI" id="CHEBI:57540"/>
        <dbReference type="ChEBI" id="CHEBI:138282"/>
        <dbReference type="ChEBI" id="CHEBI:144029"/>
    </reaction>
    <physiologicalReaction direction="left-to-right" evidence="5">
        <dbReference type="Rhea" id="RHEA:60881"/>
    </physiologicalReaction>
</comment>
<dbReference type="GO" id="GO:0000166">
    <property type="term" value="F:nucleotide binding"/>
    <property type="evidence" value="ECO:0007669"/>
    <property type="project" value="UniProtKB-KW"/>
</dbReference>
<comment type="cofactor">
    <cofactor evidence="1 6">
        <name>a divalent metal cation</name>
        <dbReference type="ChEBI" id="CHEBI:60240"/>
    </cofactor>
</comment>
<evidence type="ECO:0000313" key="10">
    <source>
        <dbReference type="Proteomes" id="UP000230002"/>
    </source>
</evidence>
<dbReference type="Proteomes" id="UP000230002">
    <property type="component" value="Unassembled WGS sequence"/>
</dbReference>
<keyword evidence="6" id="KW-0547">Nucleotide-binding</keyword>
<dbReference type="GO" id="GO:0005829">
    <property type="term" value="C:cytosol"/>
    <property type="evidence" value="ECO:0007669"/>
    <property type="project" value="TreeGrafter"/>
</dbReference>
<dbReference type="STRING" id="1077348.A0A2G8SS39"/>
<feature type="compositionally biased region" description="Low complexity" evidence="7">
    <location>
        <begin position="232"/>
        <end position="242"/>
    </location>
</feature>